<dbReference type="Gene3D" id="2.60.40.200">
    <property type="entry name" value="Superoxide dismutase, copper/zinc binding domain"/>
    <property type="match status" value="1"/>
</dbReference>
<proteinExistence type="inferred from homology"/>
<dbReference type="GO" id="GO:0006801">
    <property type="term" value="P:superoxide metabolic process"/>
    <property type="evidence" value="ECO:0007669"/>
    <property type="project" value="InterPro"/>
</dbReference>
<dbReference type="AlphaFoldDB" id="A0A0G0T4I1"/>
<organism evidence="2 3">
    <name type="scientific">Candidatus Falkowbacteria bacterium GW2011_GWF2_39_8</name>
    <dbReference type="NCBI Taxonomy" id="1618642"/>
    <lineage>
        <taxon>Bacteria</taxon>
        <taxon>Candidatus Falkowiibacteriota</taxon>
    </lineage>
</organism>
<dbReference type="Proteomes" id="UP000034137">
    <property type="component" value="Unassembled WGS sequence"/>
</dbReference>
<name>A0A0G0T4I1_9BACT</name>
<sequence>MKKIIYFVLLISLLIGSIGLNFALAGSSNGLKVNEQKGKIKFIQQQRQQDNEIKIEMKAQNNSNQNGTATITQEGNQVRVKIELDQAPNTSQPAHIHTGSCPDPGDIVYSLNDVVNGRSETVVNVSLEDLMKQLPLAVNVHKSANEENVYVSCG</sequence>
<comment type="caution">
    <text evidence="2">The sequence shown here is derived from an EMBL/GenBank/DDBJ whole genome shotgun (WGS) entry which is preliminary data.</text>
</comment>
<reference evidence="2 3" key="1">
    <citation type="journal article" date="2015" name="Nature">
        <title>rRNA introns, odd ribosomes, and small enigmatic genomes across a large radiation of phyla.</title>
        <authorList>
            <person name="Brown C.T."/>
            <person name="Hug L.A."/>
            <person name="Thomas B.C."/>
            <person name="Sharon I."/>
            <person name="Castelle C.J."/>
            <person name="Singh A."/>
            <person name="Wilkins M.J."/>
            <person name="Williams K.H."/>
            <person name="Banfield J.F."/>
        </authorList>
    </citation>
    <scope>NUCLEOTIDE SEQUENCE [LARGE SCALE GENOMIC DNA]</scope>
</reference>
<protein>
    <submittedName>
        <fullName evidence="2">Cu-zn Superoxide dismutase</fullName>
    </submittedName>
</protein>
<evidence type="ECO:0000313" key="3">
    <source>
        <dbReference type="Proteomes" id="UP000034137"/>
    </source>
</evidence>
<dbReference type="InterPro" id="IPR036423">
    <property type="entry name" value="SOD-like_Cu/Zn_dom_sf"/>
</dbReference>
<gene>
    <name evidence="2" type="ORF">UT64_C0025G0001</name>
</gene>
<dbReference type="EMBL" id="LBXO01000025">
    <property type="protein sequence ID" value="KKR32712.1"/>
    <property type="molecule type" value="Genomic_DNA"/>
</dbReference>
<comment type="similarity">
    <text evidence="1">Belongs to the Cu-Zn superoxide dismutase family.</text>
</comment>
<dbReference type="GO" id="GO:0046872">
    <property type="term" value="F:metal ion binding"/>
    <property type="evidence" value="ECO:0007669"/>
    <property type="project" value="InterPro"/>
</dbReference>
<accession>A0A0G0T4I1</accession>
<evidence type="ECO:0000256" key="1">
    <source>
        <dbReference type="ARBA" id="ARBA00010457"/>
    </source>
</evidence>
<dbReference type="SUPFAM" id="SSF49329">
    <property type="entry name" value="Cu,Zn superoxide dismutase-like"/>
    <property type="match status" value="1"/>
</dbReference>
<feature type="non-terminal residue" evidence="2">
    <location>
        <position position="154"/>
    </location>
</feature>
<evidence type="ECO:0000313" key="2">
    <source>
        <dbReference type="EMBL" id="KKR32712.1"/>
    </source>
</evidence>